<sequence>MQVLQRKTSCNLCCIVGEGSHLLPWQVCDTQRYQTRKSVNRYVHGPALARGLCP</sequence>
<proteinExistence type="predicted"/>
<name>A0A3P5ZCE2_BRACM</name>
<organism evidence="1">
    <name type="scientific">Brassica campestris</name>
    <name type="common">Field mustard</name>
    <dbReference type="NCBI Taxonomy" id="3711"/>
    <lineage>
        <taxon>Eukaryota</taxon>
        <taxon>Viridiplantae</taxon>
        <taxon>Streptophyta</taxon>
        <taxon>Embryophyta</taxon>
        <taxon>Tracheophyta</taxon>
        <taxon>Spermatophyta</taxon>
        <taxon>Magnoliopsida</taxon>
        <taxon>eudicotyledons</taxon>
        <taxon>Gunneridae</taxon>
        <taxon>Pentapetalae</taxon>
        <taxon>rosids</taxon>
        <taxon>malvids</taxon>
        <taxon>Brassicales</taxon>
        <taxon>Brassicaceae</taxon>
        <taxon>Brassiceae</taxon>
        <taxon>Brassica</taxon>
    </lineage>
</organism>
<dbReference type="EMBL" id="LR031570">
    <property type="protein sequence ID" value="VDC73344.1"/>
    <property type="molecule type" value="Genomic_DNA"/>
</dbReference>
<gene>
    <name evidence="1" type="ORF">BRAA05T23058Z</name>
</gene>
<accession>A0A3P5ZCE2</accession>
<reference evidence="1" key="1">
    <citation type="submission" date="2018-11" db="EMBL/GenBank/DDBJ databases">
        <authorList>
            <consortium name="Genoscope - CEA"/>
            <person name="William W."/>
        </authorList>
    </citation>
    <scope>NUCLEOTIDE SEQUENCE</scope>
</reference>
<protein>
    <submittedName>
        <fullName evidence="1">Uncharacterized protein</fullName>
    </submittedName>
</protein>
<dbReference type="AlphaFoldDB" id="A0A3P5ZCE2"/>
<evidence type="ECO:0000313" key="1">
    <source>
        <dbReference type="EMBL" id="VDC73344.1"/>
    </source>
</evidence>